<dbReference type="UniPathway" id="UPA00379">
    <property type="reaction ID" value="UER00551"/>
</dbReference>
<keyword evidence="7" id="KW-0963">Cytoplasm</keyword>
<dbReference type="FunCoup" id="A0A212RJX7">
    <property type="interactions" value="36"/>
</dbReference>
<feature type="binding site" evidence="7">
    <location>
        <position position="152"/>
    </location>
    <ligand>
        <name>4-imidazolone-5-propanoate</name>
        <dbReference type="ChEBI" id="CHEBI:77893"/>
    </ligand>
</feature>
<feature type="binding site" evidence="7">
    <location>
        <position position="82"/>
    </location>
    <ligand>
        <name>Zn(2+)</name>
        <dbReference type="ChEBI" id="CHEBI:29105"/>
    </ligand>
</feature>
<dbReference type="GO" id="GO:0005506">
    <property type="term" value="F:iron ion binding"/>
    <property type="evidence" value="ECO:0007669"/>
    <property type="project" value="UniProtKB-UniRule"/>
</dbReference>
<evidence type="ECO:0000256" key="1">
    <source>
        <dbReference type="ARBA" id="ARBA00012864"/>
    </source>
</evidence>
<dbReference type="PANTHER" id="PTHR42752">
    <property type="entry name" value="IMIDAZOLONEPROPIONASE"/>
    <property type="match status" value="1"/>
</dbReference>
<feature type="domain" description="Amidohydrolase-related" evidence="8">
    <location>
        <begin position="316"/>
        <end position="429"/>
    </location>
</feature>
<dbReference type="FunFam" id="3.20.20.140:FF:000007">
    <property type="entry name" value="Imidazolonepropionase"/>
    <property type="match status" value="1"/>
</dbReference>
<dbReference type="Gene3D" id="3.20.20.140">
    <property type="entry name" value="Metal-dependent hydrolases"/>
    <property type="match status" value="1"/>
</dbReference>
<evidence type="ECO:0000256" key="5">
    <source>
        <dbReference type="ARBA" id="ARBA00022833"/>
    </source>
</evidence>
<comment type="catalytic activity">
    <reaction evidence="7">
        <text>4-imidazolone-5-propanoate + H2O = N-formimidoyl-L-glutamate</text>
        <dbReference type="Rhea" id="RHEA:23660"/>
        <dbReference type="ChEBI" id="CHEBI:15377"/>
        <dbReference type="ChEBI" id="CHEBI:58928"/>
        <dbReference type="ChEBI" id="CHEBI:77893"/>
        <dbReference type="EC" id="3.5.2.7"/>
    </reaction>
</comment>
<dbReference type="EMBL" id="FYEK01000066">
    <property type="protein sequence ID" value="SNB72752.1"/>
    <property type="molecule type" value="Genomic_DNA"/>
</dbReference>
<organism evidence="10 11">
    <name type="scientific">Thermoflexus hugenholtzii JAD2</name>
    <dbReference type="NCBI Taxonomy" id="877466"/>
    <lineage>
        <taxon>Bacteria</taxon>
        <taxon>Bacillati</taxon>
        <taxon>Chloroflexota</taxon>
        <taxon>Thermoflexia</taxon>
        <taxon>Thermoflexales</taxon>
        <taxon>Thermoflexaceae</taxon>
        <taxon>Thermoflexus</taxon>
    </lineage>
</organism>
<feature type="binding site" evidence="7">
    <location>
        <position position="82"/>
    </location>
    <ligand>
        <name>Fe(3+)</name>
        <dbReference type="ChEBI" id="CHEBI:29034"/>
    </ligand>
</feature>
<dbReference type="EC" id="3.5.2.7" evidence="1 7"/>
<comment type="function">
    <text evidence="7">Catalyzes the hydrolytic cleavage of the carbon-nitrogen bond in imidazolone-5-propanoate to yield N-formimidoyl-L-glutamate. It is the third step in the universal histidine degradation pathway.</text>
</comment>
<evidence type="ECO:0000313" key="10">
    <source>
        <dbReference type="EMBL" id="SNB72752.1"/>
    </source>
</evidence>
<name>A0A212RJX7_9CHLR</name>
<dbReference type="InterPro" id="IPR032466">
    <property type="entry name" value="Metal_Hydrolase"/>
</dbReference>
<dbReference type="CDD" id="cd01296">
    <property type="entry name" value="Imidazolone-5PH"/>
    <property type="match status" value="1"/>
</dbReference>
<keyword evidence="2 7" id="KW-0479">Metal-binding</keyword>
<keyword evidence="11" id="KW-1185">Reference proteome</keyword>
<dbReference type="GO" id="GO:0019557">
    <property type="term" value="P:L-histidine catabolic process to glutamate and formate"/>
    <property type="evidence" value="ECO:0007669"/>
    <property type="project" value="UniProtKB-UniPathway"/>
</dbReference>
<comment type="subcellular location">
    <subcellularLocation>
        <location evidence="7">Cytoplasm</location>
    </subcellularLocation>
</comment>
<evidence type="ECO:0000259" key="9">
    <source>
        <dbReference type="Pfam" id="PF22039"/>
    </source>
</evidence>
<comment type="pathway">
    <text evidence="7">Amino-acid degradation; L-histidine degradation into L-glutamate; N-formimidoyl-L-glutamate from L-histidine: step 3/3.</text>
</comment>
<evidence type="ECO:0000256" key="6">
    <source>
        <dbReference type="ARBA" id="ARBA00023004"/>
    </source>
</evidence>
<dbReference type="RefSeq" id="WP_200808208.1">
    <property type="nucleotide sequence ID" value="NZ_FYEK01000066.1"/>
</dbReference>
<dbReference type="SUPFAM" id="SSF51338">
    <property type="entry name" value="Composite domain of metallo-dependent hydrolases"/>
    <property type="match status" value="1"/>
</dbReference>
<sequence>MNVDLLIRHAAQVVTPRGRGPLRGAAMGLLTVIPDGAVAIREGRIVAVGPTREIEAQITEAAEILEARGRAVVPGLVDPHTHLIWAGDRAAEFEQRLKGATYLEILQAGGGILATVRATRAASPEQLMAETRARMDRMLLHGTTTAEAKTGYGLEWETERRLLDLLHRLNAAHPLDLVPTFMGAHAIPAEYQEDPSAYVAVLIEEMLPTVAAWRFAHHGLWCPPWEDGRAAWFCDVFCERGAFDPEQTRRILEAAKDLGFGLKVHADEFEPPLGAVPLAVALRAVSVDHLVSTPPEHLEQLARSETIGVMLPGTSFGLGSTRYAPARRLIDAGGALALATDLNPGTSWCESLPMMMALATRYMGLSPAEALTAVTLNAACAVGLGHEIGSLEPGKAADLVILEAPDYRHLAYRYGVSLVHTVIKRGRVVVQDGVLRIPEK</sequence>
<feature type="binding site" evidence="7">
    <location>
        <position position="341"/>
    </location>
    <ligand>
        <name>Fe(3+)</name>
        <dbReference type="ChEBI" id="CHEBI:29034"/>
    </ligand>
</feature>
<evidence type="ECO:0000256" key="2">
    <source>
        <dbReference type="ARBA" id="ARBA00022723"/>
    </source>
</evidence>
<evidence type="ECO:0000256" key="4">
    <source>
        <dbReference type="ARBA" id="ARBA00022808"/>
    </source>
</evidence>
<feature type="binding site" evidence="7">
    <location>
        <position position="152"/>
    </location>
    <ligand>
        <name>N-formimidoyl-L-glutamate</name>
        <dbReference type="ChEBI" id="CHEBI:58928"/>
    </ligand>
</feature>
<feature type="binding site" evidence="7">
    <location>
        <position position="265"/>
    </location>
    <ligand>
        <name>Fe(3+)</name>
        <dbReference type="ChEBI" id="CHEBI:29034"/>
    </ligand>
</feature>
<proteinExistence type="inferred from homology"/>
<evidence type="ECO:0000313" key="11">
    <source>
        <dbReference type="Proteomes" id="UP000197025"/>
    </source>
</evidence>
<evidence type="ECO:0000259" key="8">
    <source>
        <dbReference type="Pfam" id="PF01979"/>
    </source>
</evidence>
<dbReference type="HAMAP" id="MF_00372">
    <property type="entry name" value="HutI"/>
    <property type="match status" value="1"/>
</dbReference>
<dbReference type="AlphaFoldDB" id="A0A212RJX7"/>
<dbReference type="SUPFAM" id="SSF51556">
    <property type="entry name" value="Metallo-dependent hydrolases"/>
    <property type="match status" value="1"/>
</dbReference>
<dbReference type="InParanoid" id="A0A212RJX7"/>
<dbReference type="Gene3D" id="2.30.40.10">
    <property type="entry name" value="Urease, subunit C, domain 1"/>
    <property type="match status" value="1"/>
</dbReference>
<dbReference type="NCBIfam" id="TIGR01224">
    <property type="entry name" value="hutI"/>
    <property type="match status" value="1"/>
</dbReference>
<protein>
    <recommendedName>
        <fullName evidence="1 7">Imidazolonepropionase</fullName>
        <ecNumber evidence="1 7">3.5.2.7</ecNumber>
    </recommendedName>
    <alternativeName>
        <fullName evidence="7">Imidazolone-5-propionate hydrolase</fullName>
    </alternativeName>
</protein>
<gene>
    <name evidence="7" type="primary">hutI</name>
    <name evidence="10" type="ORF">SAMN02746019_00016360</name>
</gene>
<dbReference type="InterPro" id="IPR054418">
    <property type="entry name" value="MQNX/HUTI_composite_N"/>
</dbReference>
<feature type="binding site" evidence="7">
    <location>
        <position position="341"/>
    </location>
    <ligand>
        <name>Zn(2+)</name>
        <dbReference type="ChEBI" id="CHEBI:29105"/>
    </ligand>
</feature>
<dbReference type="Pfam" id="PF01979">
    <property type="entry name" value="Amidohydro_1"/>
    <property type="match status" value="1"/>
</dbReference>
<keyword evidence="3 7" id="KW-0378">Hydrolase</keyword>
<feature type="binding site" evidence="7">
    <location>
        <position position="346"/>
    </location>
    <ligand>
        <name>4-imidazolone-5-propanoate</name>
        <dbReference type="ChEBI" id="CHEBI:77893"/>
    </ligand>
</feature>
<dbReference type="GO" id="GO:0050480">
    <property type="term" value="F:imidazolonepropionase activity"/>
    <property type="evidence" value="ECO:0007669"/>
    <property type="project" value="UniProtKB-UniRule"/>
</dbReference>
<feature type="binding site" evidence="7">
    <location>
        <position position="268"/>
    </location>
    <ligand>
        <name>4-imidazolone-5-propanoate</name>
        <dbReference type="ChEBI" id="CHEBI:77893"/>
    </ligand>
</feature>
<dbReference type="GO" id="GO:0005737">
    <property type="term" value="C:cytoplasm"/>
    <property type="evidence" value="ECO:0007669"/>
    <property type="project" value="UniProtKB-SubCell"/>
</dbReference>
<dbReference type="PANTHER" id="PTHR42752:SF1">
    <property type="entry name" value="IMIDAZOLONEPROPIONASE-RELATED"/>
    <property type="match status" value="1"/>
</dbReference>
<feature type="binding site" evidence="7">
    <location>
        <position position="185"/>
    </location>
    <ligand>
        <name>4-imidazolone-5-propanoate</name>
        <dbReference type="ChEBI" id="CHEBI:77893"/>
    </ligand>
</feature>
<evidence type="ECO:0000256" key="7">
    <source>
        <dbReference type="HAMAP-Rule" id="MF_00372"/>
    </source>
</evidence>
<accession>A0A212RJX7</accession>
<dbReference type="GO" id="GO:0019556">
    <property type="term" value="P:L-histidine catabolic process to glutamate and formamide"/>
    <property type="evidence" value="ECO:0007669"/>
    <property type="project" value="UniProtKB-UniRule"/>
</dbReference>
<comment type="similarity">
    <text evidence="7">Belongs to the metallo-dependent hydrolases superfamily. HutI family.</text>
</comment>
<dbReference type="InterPro" id="IPR006680">
    <property type="entry name" value="Amidohydro-rel"/>
</dbReference>
<keyword evidence="5 7" id="KW-0862">Zinc</keyword>
<evidence type="ECO:0000256" key="3">
    <source>
        <dbReference type="ARBA" id="ARBA00022801"/>
    </source>
</evidence>
<feature type="binding site" evidence="7">
    <location>
        <position position="265"/>
    </location>
    <ligand>
        <name>Zn(2+)</name>
        <dbReference type="ChEBI" id="CHEBI:29105"/>
    </ligand>
</feature>
<dbReference type="GO" id="GO:0008270">
    <property type="term" value="F:zinc ion binding"/>
    <property type="evidence" value="ECO:0007669"/>
    <property type="project" value="UniProtKB-UniRule"/>
</dbReference>
<dbReference type="Proteomes" id="UP000197025">
    <property type="component" value="Unassembled WGS sequence"/>
</dbReference>
<reference evidence="11" key="1">
    <citation type="submission" date="2017-06" db="EMBL/GenBank/DDBJ databases">
        <authorList>
            <person name="Varghese N."/>
            <person name="Submissions S."/>
        </authorList>
    </citation>
    <scope>NUCLEOTIDE SEQUENCE [LARGE SCALE GENOMIC DNA]</scope>
    <source>
        <strain evidence="11">JAD2</strain>
    </source>
</reference>
<feature type="domain" description="Aminodeoxyfutalosine deaminase/Imidazolonepropionase-like composite" evidence="9">
    <location>
        <begin position="36"/>
        <end position="57"/>
    </location>
</feature>
<feature type="binding site" evidence="7">
    <location>
        <position position="80"/>
    </location>
    <ligand>
        <name>Fe(3+)</name>
        <dbReference type="ChEBI" id="CHEBI:29034"/>
    </ligand>
</feature>
<feature type="binding site" evidence="7">
    <location>
        <position position="345"/>
    </location>
    <ligand>
        <name>N-formimidoyl-L-glutamate</name>
        <dbReference type="ChEBI" id="CHEBI:58928"/>
    </ligand>
</feature>
<keyword evidence="4 7" id="KW-0369">Histidine metabolism</keyword>
<feature type="binding site" evidence="7">
    <location>
        <position position="89"/>
    </location>
    <ligand>
        <name>4-imidazolone-5-propanoate</name>
        <dbReference type="ChEBI" id="CHEBI:77893"/>
    </ligand>
</feature>
<dbReference type="Pfam" id="PF22039">
    <property type="entry name" value="HUTI_composite_bact"/>
    <property type="match status" value="1"/>
</dbReference>
<keyword evidence="6 7" id="KW-0408">Iron</keyword>
<dbReference type="InterPro" id="IPR011059">
    <property type="entry name" value="Metal-dep_hydrolase_composite"/>
</dbReference>
<dbReference type="InterPro" id="IPR005920">
    <property type="entry name" value="HutI"/>
</dbReference>
<feature type="binding site" evidence="7">
    <location>
        <position position="343"/>
    </location>
    <ligand>
        <name>N-formimidoyl-L-glutamate</name>
        <dbReference type="ChEBI" id="CHEBI:58928"/>
    </ligand>
</feature>
<feature type="binding site" evidence="7">
    <location>
        <position position="80"/>
    </location>
    <ligand>
        <name>Zn(2+)</name>
        <dbReference type="ChEBI" id="CHEBI:29105"/>
    </ligand>
</feature>
<comment type="cofactor">
    <cofactor evidence="7">
        <name>Zn(2+)</name>
        <dbReference type="ChEBI" id="CHEBI:29105"/>
    </cofactor>
    <cofactor evidence="7">
        <name>Fe(3+)</name>
        <dbReference type="ChEBI" id="CHEBI:29034"/>
    </cofactor>
    <text evidence="7">Binds 1 zinc or iron ion per subunit.</text>
</comment>